<dbReference type="AlphaFoldDB" id="A0A1J4RUZ3"/>
<dbReference type="Proteomes" id="UP000183144">
    <property type="component" value="Unassembled WGS sequence"/>
</dbReference>
<protein>
    <submittedName>
        <fullName evidence="1">Uncharacterized protein</fullName>
    </submittedName>
</protein>
<proteinExistence type="predicted"/>
<gene>
    <name evidence="1" type="ORF">AUJ59_00605</name>
</gene>
<reference evidence="1 2" key="1">
    <citation type="journal article" date="2016" name="Environ. Microbiol.">
        <title>Genomic resolution of a cold subsurface aquifer community provides metabolic insights for novel microbes adapted to high CO concentrations.</title>
        <authorList>
            <person name="Probst A.J."/>
            <person name="Castelle C.J."/>
            <person name="Singh A."/>
            <person name="Brown C.T."/>
            <person name="Anantharaman K."/>
            <person name="Sharon I."/>
            <person name="Hug L.A."/>
            <person name="Burstein D."/>
            <person name="Emerson J.B."/>
            <person name="Thomas B.C."/>
            <person name="Banfield J.F."/>
        </authorList>
    </citation>
    <scope>NUCLEOTIDE SEQUENCE [LARGE SCALE GENOMIC DNA]</scope>
    <source>
        <strain evidence="1">CG1_02_47_37</strain>
    </source>
</reference>
<sequence length="82" mass="9077">MKKLTLLIFVLALVGGLFYFFNQPKPDETKTQSESEELIAPAVSPAISEDDSLTTIDAELSATELEDFDQEIQALDESINQL</sequence>
<evidence type="ECO:0000313" key="2">
    <source>
        <dbReference type="Proteomes" id="UP000183144"/>
    </source>
</evidence>
<evidence type="ECO:0000313" key="1">
    <source>
        <dbReference type="EMBL" id="OIN89813.1"/>
    </source>
</evidence>
<name>A0A1J4RUZ3_9BACT</name>
<organism evidence="1 2">
    <name type="scientific">Candidatus Beckwithbacteria bacterium CG1_02_47_37</name>
    <dbReference type="NCBI Taxonomy" id="1805034"/>
    <lineage>
        <taxon>Bacteria</taxon>
        <taxon>Candidatus Beckwithiibacteriota</taxon>
    </lineage>
</organism>
<accession>A0A1J4RUZ3</accession>
<comment type="caution">
    <text evidence="1">The sequence shown here is derived from an EMBL/GenBank/DDBJ whole genome shotgun (WGS) entry which is preliminary data.</text>
</comment>
<dbReference type="EMBL" id="MNUI01000014">
    <property type="protein sequence ID" value="OIN89813.1"/>
    <property type="molecule type" value="Genomic_DNA"/>
</dbReference>